<dbReference type="Gene3D" id="2.130.10.10">
    <property type="entry name" value="YVTN repeat-like/Quinoprotein amine dehydrogenase"/>
    <property type="match status" value="1"/>
</dbReference>
<accession>A0AAD7T7R7</accession>
<dbReference type="GO" id="GO:0005794">
    <property type="term" value="C:Golgi apparatus"/>
    <property type="evidence" value="ECO:0007669"/>
    <property type="project" value="TreeGrafter"/>
</dbReference>
<dbReference type="EMBL" id="JAINUG010000007">
    <property type="protein sequence ID" value="KAJ8415999.1"/>
    <property type="molecule type" value="Genomic_DNA"/>
</dbReference>
<dbReference type="PANTHER" id="PTHR12106">
    <property type="entry name" value="SORTILIN RELATED"/>
    <property type="match status" value="1"/>
</dbReference>
<comment type="caution">
    <text evidence="7">The sequence shown here is derived from an EMBL/GenBank/DDBJ whole genome shotgun (WGS) entry which is preliminary data.</text>
</comment>
<reference evidence="7" key="1">
    <citation type="journal article" date="2023" name="Science">
        <title>Genome structures resolve the early diversification of teleost fishes.</title>
        <authorList>
            <person name="Parey E."/>
            <person name="Louis A."/>
            <person name="Montfort J."/>
            <person name="Bouchez O."/>
            <person name="Roques C."/>
            <person name="Iampietro C."/>
            <person name="Lluch J."/>
            <person name="Castinel A."/>
            <person name="Donnadieu C."/>
            <person name="Desvignes T."/>
            <person name="Floi Bucao C."/>
            <person name="Jouanno E."/>
            <person name="Wen M."/>
            <person name="Mejri S."/>
            <person name="Dirks R."/>
            <person name="Jansen H."/>
            <person name="Henkel C."/>
            <person name="Chen W.J."/>
            <person name="Zahm M."/>
            <person name="Cabau C."/>
            <person name="Klopp C."/>
            <person name="Thompson A.W."/>
            <person name="Robinson-Rechavi M."/>
            <person name="Braasch I."/>
            <person name="Lecointre G."/>
            <person name="Bobe J."/>
            <person name="Postlethwait J.H."/>
            <person name="Berthelot C."/>
            <person name="Roest Crollius H."/>
            <person name="Guiguen Y."/>
        </authorList>
    </citation>
    <scope>NUCLEOTIDE SEQUENCE</scope>
    <source>
        <strain evidence="7">NC1722</strain>
    </source>
</reference>
<evidence type="ECO:0000256" key="4">
    <source>
        <dbReference type="ARBA" id="ARBA00023180"/>
    </source>
</evidence>
<dbReference type="InterPro" id="IPR031778">
    <property type="entry name" value="Sortilin_N"/>
</dbReference>
<keyword evidence="8" id="KW-1185">Reference proteome</keyword>
<protein>
    <recommendedName>
        <fullName evidence="6">VPS10 domain-containing protein</fullName>
    </recommendedName>
</protein>
<dbReference type="GO" id="GO:0016020">
    <property type="term" value="C:membrane"/>
    <property type="evidence" value="ECO:0007669"/>
    <property type="project" value="UniProtKB-SubCell"/>
</dbReference>
<dbReference type="Pfam" id="PF15902">
    <property type="entry name" value="Sortilin-Vps10"/>
    <property type="match status" value="1"/>
</dbReference>
<feature type="chain" id="PRO_5042062978" description="VPS10 domain-containing protein" evidence="5">
    <location>
        <begin position="23"/>
        <end position="467"/>
    </location>
</feature>
<sequence length="467" mass="53099">MVPCLVLQVILMLTKLFDFNLGSVTESSLWRSTDYGTTYEKLNEKVGAKTVLSYLYVSPNNKRKIMLLTDSEVESSLLISSDEGATYQKYRLNFYILSLLFHPQQEDWILAYSHDQKLYSSVEFGRRWQLVHERVNPNRFYWSKLGLDKEPGLIHLESSISEGQAQYVTCKLQNCTESNKGKPFPGYIDPHSLVVQDEYVFVQVSTGGRPVYYVSYKRDVFAPMKLPKYTLPKDWHVISTDENRVVAAVQEWNQNDTYNLYVSEARGVFFTLALESVVSSMGLEGNVMIDLYEVAGIKGMFLANKKVDNQVKTYVTYNKGRDWRLLQAPATDLRGNSIHCVLPYCSLHLHLHVSDNPYTSGNIASKDSAPGIIVASGTIGSERTTTNISMFITSDAGNTWRQIFDEEYSVLYLDQGGALVAIRHTPLPIRHLWLSFDEGRVWNKYSFTSSPLFVDGVLGSRERKLLS</sequence>
<evidence type="ECO:0000313" key="7">
    <source>
        <dbReference type="EMBL" id="KAJ8415999.1"/>
    </source>
</evidence>
<organism evidence="7 8">
    <name type="scientific">Aldrovandia affinis</name>
    <dbReference type="NCBI Taxonomy" id="143900"/>
    <lineage>
        <taxon>Eukaryota</taxon>
        <taxon>Metazoa</taxon>
        <taxon>Chordata</taxon>
        <taxon>Craniata</taxon>
        <taxon>Vertebrata</taxon>
        <taxon>Euteleostomi</taxon>
        <taxon>Actinopterygii</taxon>
        <taxon>Neopterygii</taxon>
        <taxon>Teleostei</taxon>
        <taxon>Notacanthiformes</taxon>
        <taxon>Halosauridae</taxon>
        <taxon>Aldrovandia</taxon>
    </lineage>
</organism>
<evidence type="ECO:0000256" key="2">
    <source>
        <dbReference type="ARBA" id="ARBA00022737"/>
    </source>
</evidence>
<dbReference type="GO" id="GO:0006892">
    <property type="term" value="P:post-Golgi vesicle-mediated transport"/>
    <property type="evidence" value="ECO:0007669"/>
    <property type="project" value="TreeGrafter"/>
</dbReference>
<dbReference type="InterPro" id="IPR006581">
    <property type="entry name" value="VPS10"/>
</dbReference>
<comment type="subcellular location">
    <subcellularLocation>
        <location evidence="1">Membrane</location>
    </subcellularLocation>
</comment>
<name>A0AAD7T7R7_9TELE</name>
<dbReference type="AlphaFoldDB" id="A0AAD7T7R7"/>
<keyword evidence="3" id="KW-0472">Membrane</keyword>
<dbReference type="SMART" id="SM00602">
    <property type="entry name" value="VPS10"/>
    <property type="match status" value="1"/>
</dbReference>
<evidence type="ECO:0000256" key="1">
    <source>
        <dbReference type="ARBA" id="ARBA00004370"/>
    </source>
</evidence>
<dbReference type="PANTHER" id="PTHR12106:SF8">
    <property type="entry name" value="VPS10 DOMAIN-CONTAINING RECEPTOR SORCS1"/>
    <property type="match status" value="1"/>
</dbReference>
<dbReference type="InterPro" id="IPR015943">
    <property type="entry name" value="WD40/YVTN_repeat-like_dom_sf"/>
</dbReference>
<evidence type="ECO:0000256" key="3">
    <source>
        <dbReference type="ARBA" id="ARBA00023136"/>
    </source>
</evidence>
<keyword evidence="5" id="KW-0732">Signal</keyword>
<feature type="domain" description="VPS10" evidence="6">
    <location>
        <begin position="18"/>
        <end position="467"/>
    </location>
</feature>
<dbReference type="InterPro" id="IPR050310">
    <property type="entry name" value="VPS10-sortilin"/>
</dbReference>
<dbReference type="Proteomes" id="UP001221898">
    <property type="component" value="Unassembled WGS sequence"/>
</dbReference>
<evidence type="ECO:0000259" key="6">
    <source>
        <dbReference type="SMART" id="SM00602"/>
    </source>
</evidence>
<keyword evidence="2" id="KW-0677">Repeat</keyword>
<dbReference type="SUPFAM" id="SSF110296">
    <property type="entry name" value="Oligoxyloglucan reducing end-specific cellobiohydrolase"/>
    <property type="match status" value="1"/>
</dbReference>
<feature type="signal peptide" evidence="5">
    <location>
        <begin position="1"/>
        <end position="22"/>
    </location>
</feature>
<proteinExistence type="predicted"/>
<evidence type="ECO:0000313" key="8">
    <source>
        <dbReference type="Proteomes" id="UP001221898"/>
    </source>
</evidence>
<gene>
    <name evidence="7" type="ORF">AAFF_G00380210</name>
</gene>
<keyword evidence="4" id="KW-0325">Glycoprotein</keyword>
<evidence type="ECO:0000256" key="5">
    <source>
        <dbReference type="SAM" id="SignalP"/>
    </source>
</evidence>